<dbReference type="RefSeq" id="WP_203713373.1">
    <property type="nucleotide sequence ID" value="NZ_BONE01000021.1"/>
</dbReference>
<feature type="domain" description="AB hydrolase-1" evidence="1">
    <location>
        <begin position="30"/>
        <end position="249"/>
    </location>
</feature>
<dbReference type="Pfam" id="PF00561">
    <property type="entry name" value="Abhydrolase_1"/>
    <property type="match status" value="1"/>
</dbReference>
<dbReference type="Gene3D" id="3.40.50.1820">
    <property type="entry name" value="alpha/beta hydrolase"/>
    <property type="match status" value="1"/>
</dbReference>
<dbReference type="PANTHER" id="PTHR43798">
    <property type="entry name" value="MONOACYLGLYCEROL LIPASE"/>
    <property type="match status" value="1"/>
</dbReference>
<proteinExistence type="predicted"/>
<dbReference type="SUPFAM" id="SSF53474">
    <property type="entry name" value="alpha/beta-Hydrolases"/>
    <property type="match status" value="1"/>
</dbReference>
<accession>A0ABQ4CQ81</accession>
<dbReference type="InterPro" id="IPR029058">
    <property type="entry name" value="AB_hydrolase_fold"/>
</dbReference>
<dbReference type="PANTHER" id="PTHR43798:SF33">
    <property type="entry name" value="HYDROLASE, PUTATIVE (AFU_ORTHOLOGUE AFUA_2G14860)-RELATED"/>
    <property type="match status" value="1"/>
</dbReference>
<protein>
    <recommendedName>
        <fullName evidence="1">AB hydrolase-1 domain-containing protein</fullName>
    </recommendedName>
</protein>
<name>A0ABQ4CQ81_9ACTN</name>
<dbReference type="InterPro" id="IPR050266">
    <property type="entry name" value="AB_hydrolase_sf"/>
</dbReference>
<reference evidence="2 3" key="1">
    <citation type="submission" date="2021-01" db="EMBL/GenBank/DDBJ databases">
        <title>Whole genome shotgun sequence of Asanoa siamensis NBRC 107932.</title>
        <authorList>
            <person name="Komaki H."/>
            <person name="Tamura T."/>
        </authorList>
    </citation>
    <scope>NUCLEOTIDE SEQUENCE [LARGE SCALE GENOMIC DNA]</scope>
    <source>
        <strain evidence="2 3">NBRC 107932</strain>
    </source>
</reference>
<evidence type="ECO:0000313" key="2">
    <source>
        <dbReference type="EMBL" id="GIF73439.1"/>
    </source>
</evidence>
<dbReference type="EMBL" id="BONE01000021">
    <property type="protein sequence ID" value="GIF73439.1"/>
    <property type="molecule type" value="Genomic_DNA"/>
</dbReference>
<evidence type="ECO:0000313" key="3">
    <source>
        <dbReference type="Proteomes" id="UP000604117"/>
    </source>
</evidence>
<sequence length="273" mass="29315">MDEERFDVIDDLGIRYMASPVGRDDREADTLLLLSPWPESLYAYAPTWSALSAERPVVAVDLPGFGRSEGRAELMSPRVMGEFVTHLVDHFGLEQPHAVGPDVGTAALLFAAAAQPDLFRSVVVGGGAATHPMALAGELRTLVTEDLGQPDGQRLVATFVGDRVSPEIRADYAAAYAGDRIARSLAYLRSYPEDLAALDPLLATIRTPVQIIAGRDDPYGLARDAEVLNEKLPASRLDVLDCGHAAWEEQPGSYAGIVTDWVDGSYLGVVGGR</sequence>
<keyword evidence="3" id="KW-1185">Reference proteome</keyword>
<dbReference type="Proteomes" id="UP000604117">
    <property type="component" value="Unassembled WGS sequence"/>
</dbReference>
<gene>
    <name evidence="2" type="ORF">Asi02nite_29570</name>
</gene>
<comment type="caution">
    <text evidence="2">The sequence shown here is derived from an EMBL/GenBank/DDBJ whole genome shotgun (WGS) entry which is preliminary data.</text>
</comment>
<dbReference type="InterPro" id="IPR000073">
    <property type="entry name" value="AB_hydrolase_1"/>
</dbReference>
<evidence type="ECO:0000259" key="1">
    <source>
        <dbReference type="Pfam" id="PF00561"/>
    </source>
</evidence>
<organism evidence="2 3">
    <name type="scientific">Asanoa siamensis</name>
    <dbReference type="NCBI Taxonomy" id="926357"/>
    <lineage>
        <taxon>Bacteria</taxon>
        <taxon>Bacillati</taxon>
        <taxon>Actinomycetota</taxon>
        <taxon>Actinomycetes</taxon>
        <taxon>Micromonosporales</taxon>
        <taxon>Micromonosporaceae</taxon>
        <taxon>Asanoa</taxon>
    </lineage>
</organism>